<feature type="compositionally biased region" description="Polar residues" evidence="1">
    <location>
        <begin position="11"/>
        <end position="20"/>
    </location>
</feature>
<feature type="compositionally biased region" description="Polar residues" evidence="1">
    <location>
        <begin position="66"/>
        <end position="83"/>
    </location>
</feature>
<evidence type="ECO:0000313" key="2">
    <source>
        <dbReference type="EMBL" id="KAK6502878.1"/>
    </source>
</evidence>
<organism evidence="2 3">
    <name type="scientific">Arthrobotrys musiformis</name>
    <dbReference type="NCBI Taxonomy" id="47236"/>
    <lineage>
        <taxon>Eukaryota</taxon>
        <taxon>Fungi</taxon>
        <taxon>Dikarya</taxon>
        <taxon>Ascomycota</taxon>
        <taxon>Pezizomycotina</taxon>
        <taxon>Orbiliomycetes</taxon>
        <taxon>Orbiliales</taxon>
        <taxon>Orbiliaceae</taxon>
        <taxon>Arthrobotrys</taxon>
    </lineage>
</organism>
<comment type="caution">
    <text evidence="2">The sequence shown here is derived from an EMBL/GenBank/DDBJ whole genome shotgun (WGS) entry which is preliminary data.</text>
</comment>
<accession>A0AAV9W5L3</accession>
<evidence type="ECO:0000313" key="3">
    <source>
        <dbReference type="Proteomes" id="UP001370758"/>
    </source>
</evidence>
<dbReference type="Proteomes" id="UP001370758">
    <property type="component" value="Unassembled WGS sequence"/>
</dbReference>
<reference evidence="2 3" key="1">
    <citation type="submission" date="2023-08" db="EMBL/GenBank/DDBJ databases">
        <authorList>
            <person name="Palmer J.M."/>
        </authorList>
    </citation>
    <scope>NUCLEOTIDE SEQUENCE [LARGE SCALE GENOMIC DNA]</scope>
    <source>
        <strain evidence="2 3">TWF481</strain>
    </source>
</reference>
<sequence>MSTPQPIPQRLTPSATAAQRSSPSPSLPVGSPRPPTAGSLDPPTPRPSQLPFPGVSPAEQPPAFSATATITTDDGFSTQQAPSQQPPFLPFFTLIQDATTSSHFHPTVRYVFSDDEFDPLAILPGPPPPTHSPSAPNSLSNSAAANQTLGGANTGGNNSGSGSQADVDSNSSGHFSKPGGSRSGRYNERVILVDVAADGQGILSAHSLSPEWQVGGVSVTKAPTWMSDGDGTSTTTGDVGDGGLMLTIEGVGKGKRKLPGTGGIMDPVTKEKKGSIETLEELVGFYQERLERLQGVVDWAEGRKVVEGDAAVPAPGTTGEGVGS</sequence>
<evidence type="ECO:0000256" key="1">
    <source>
        <dbReference type="SAM" id="MobiDB-lite"/>
    </source>
</evidence>
<gene>
    <name evidence="2" type="ORF">TWF481_007918</name>
</gene>
<feature type="region of interest" description="Disordered" evidence="1">
    <location>
        <begin position="1"/>
        <end position="89"/>
    </location>
</feature>
<feature type="region of interest" description="Disordered" evidence="1">
    <location>
        <begin position="121"/>
        <end position="183"/>
    </location>
</feature>
<protein>
    <submittedName>
        <fullName evidence="2">Uncharacterized protein</fullName>
    </submittedName>
</protein>
<proteinExistence type="predicted"/>
<keyword evidence="3" id="KW-1185">Reference proteome</keyword>
<dbReference type="EMBL" id="JAVHJL010000005">
    <property type="protein sequence ID" value="KAK6502878.1"/>
    <property type="molecule type" value="Genomic_DNA"/>
</dbReference>
<dbReference type="AlphaFoldDB" id="A0AAV9W5L3"/>
<feature type="compositionally biased region" description="Low complexity" evidence="1">
    <location>
        <begin position="132"/>
        <end position="151"/>
    </location>
</feature>
<feature type="compositionally biased region" description="Low complexity" evidence="1">
    <location>
        <begin position="21"/>
        <end position="30"/>
    </location>
</feature>
<name>A0AAV9W5L3_9PEZI</name>